<feature type="transmembrane region" description="Helical" evidence="2">
    <location>
        <begin position="134"/>
        <end position="155"/>
    </location>
</feature>
<accession>A0A444IYP8</accession>
<dbReference type="GO" id="GO:0003677">
    <property type="term" value="F:DNA binding"/>
    <property type="evidence" value="ECO:0007669"/>
    <property type="project" value="InterPro"/>
</dbReference>
<dbReference type="AlphaFoldDB" id="A0A444IYP8"/>
<dbReference type="PANTHER" id="PTHR34475:SF1">
    <property type="entry name" value="CYTOSKELETON PROTEIN RODZ"/>
    <property type="match status" value="1"/>
</dbReference>
<feature type="compositionally biased region" description="Basic and acidic residues" evidence="1">
    <location>
        <begin position="1"/>
        <end position="25"/>
    </location>
</feature>
<keyword evidence="4" id="KW-1185">Reference proteome</keyword>
<dbReference type="Pfam" id="PF13413">
    <property type="entry name" value="HTH_25"/>
    <property type="match status" value="1"/>
</dbReference>
<reference evidence="3 4" key="1">
    <citation type="submission" date="2017-01" db="EMBL/GenBank/DDBJ databases">
        <title>The cable genome- insights into the physiology and evolution of filamentous bacteria capable of sulfide oxidation via long distance electron transfer.</title>
        <authorList>
            <person name="Schreiber L."/>
            <person name="Bjerg J.T."/>
            <person name="Boggild A."/>
            <person name="Van De Vossenberg J."/>
            <person name="Meysman F."/>
            <person name="Nielsen L.P."/>
            <person name="Schramm A."/>
            <person name="Kjeldsen K.U."/>
        </authorList>
    </citation>
    <scope>NUCLEOTIDE SEQUENCE [LARGE SCALE GENOMIC DNA]</scope>
    <source>
        <strain evidence="3">MCF</strain>
    </source>
</reference>
<comment type="caution">
    <text evidence="3">The sequence shown here is derived from an EMBL/GenBank/DDBJ whole genome shotgun (WGS) entry which is preliminary data.</text>
</comment>
<sequence length="231" mass="25876">MTKQKMSDSQEIKETLKEHTPHQESENLPIGKLLCQAREKKSLTINDISQETNISSSNLTSIELGNYNELPADTFIRGQIIIYANFLDLDGKEAARLFFEERAQHLTSKESNQFNHQGKGLSTKQLAEPAHISSATWAVSLFLLIITFLAVFSWYTGWNPFAYFFEPERDQISTAVAHATKPEEKSETEMLLSGNTHEETVTPSVTKSTETTQDKPKATNSDTATLDTASE</sequence>
<dbReference type="Gene3D" id="1.10.260.40">
    <property type="entry name" value="lambda repressor-like DNA-binding domains"/>
    <property type="match status" value="1"/>
</dbReference>
<dbReference type="InterPro" id="IPR050400">
    <property type="entry name" value="Bact_Cytoskel_RodZ"/>
</dbReference>
<keyword evidence="2" id="KW-1133">Transmembrane helix</keyword>
<evidence type="ECO:0000313" key="3">
    <source>
        <dbReference type="EMBL" id="RWX45963.1"/>
    </source>
</evidence>
<proteinExistence type="predicted"/>
<feature type="region of interest" description="Disordered" evidence="1">
    <location>
        <begin position="1"/>
        <end position="29"/>
    </location>
</feature>
<gene>
    <name evidence="3" type="ORF">H206_00030</name>
</gene>
<evidence type="ECO:0000256" key="1">
    <source>
        <dbReference type="SAM" id="MobiDB-lite"/>
    </source>
</evidence>
<dbReference type="SUPFAM" id="SSF47413">
    <property type="entry name" value="lambda repressor-like DNA-binding domains"/>
    <property type="match status" value="1"/>
</dbReference>
<feature type="compositionally biased region" description="Polar residues" evidence="1">
    <location>
        <begin position="201"/>
        <end position="211"/>
    </location>
</feature>
<dbReference type="EMBL" id="MTKO01000070">
    <property type="protein sequence ID" value="RWX45963.1"/>
    <property type="molecule type" value="Genomic_DNA"/>
</dbReference>
<protein>
    <submittedName>
        <fullName evidence="3">Helix-turn-helix domain-containing protein</fullName>
    </submittedName>
</protein>
<name>A0A444IYP8_9BACT</name>
<keyword evidence="2" id="KW-0812">Transmembrane</keyword>
<organism evidence="3 4">
    <name type="scientific">Candidatus Electrothrix aarhusensis</name>
    <dbReference type="NCBI Taxonomy" id="1859131"/>
    <lineage>
        <taxon>Bacteria</taxon>
        <taxon>Pseudomonadati</taxon>
        <taxon>Thermodesulfobacteriota</taxon>
        <taxon>Desulfobulbia</taxon>
        <taxon>Desulfobulbales</taxon>
        <taxon>Desulfobulbaceae</taxon>
        <taxon>Candidatus Electrothrix</taxon>
    </lineage>
</organism>
<feature type="compositionally biased region" description="Polar residues" evidence="1">
    <location>
        <begin position="218"/>
        <end position="231"/>
    </location>
</feature>
<keyword evidence="2" id="KW-0472">Membrane</keyword>
<dbReference type="InterPro" id="IPR010982">
    <property type="entry name" value="Lambda_DNA-bd_dom_sf"/>
</dbReference>
<evidence type="ECO:0000313" key="4">
    <source>
        <dbReference type="Proteomes" id="UP000287853"/>
    </source>
</evidence>
<feature type="region of interest" description="Disordered" evidence="1">
    <location>
        <begin position="179"/>
        <end position="231"/>
    </location>
</feature>
<dbReference type="Proteomes" id="UP000287853">
    <property type="component" value="Unassembled WGS sequence"/>
</dbReference>
<dbReference type="PANTHER" id="PTHR34475">
    <property type="match status" value="1"/>
</dbReference>
<evidence type="ECO:0000256" key="2">
    <source>
        <dbReference type="SAM" id="Phobius"/>
    </source>
</evidence>